<dbReference type="STRING" id="398512.Bccel_0102"/>
<proteinExistence type="predicted"/>
<comment type="caution">
    <text evidence="1">The sequence shown here is derived from an EMBL/GenBank/DDBJ whole genome shotgun (WGS) entry which is preliminary data.</text>
</comment>
<dbReference type="eggNOG" id="ENOG5033NY8">
    <property type="taxonomic scope" value="Bacteria"/>
</dbReference>
<accession>A0A0L6JGM3</accession>
<reference evidence="2" key="1">
    <citation type="submission" date="2015-07" db="EMBL/GenBank/DDBJ databases">
        <title>Near-Complete Genome Sequence of the Cellulolytic Bacterium Bacteroides (Pseudobacteroides) cellulosolvens ATCC 35603.</title>
        <authorList>
            <person name="Dassa B."/>
            <person name="Utturkar S.M."/>
            <person name="Klingeman D.M."/>
            <person name="Hurt R.A."/>
            <person name="Keller M."/>
            <person name="Xu J."/>
            <person name="Reddy Y.H.K."/>
            <person name="Borovok I."/>
            <person name="Grinberg I.R."/>
            <person name="Lamed R."/>
            <person name="Zhivin O."/>
            <person name="Bayer E.A."/>
            <person name="Brown S.D."/>
        </authorList>
    </citation>
    <scope>NUCLEOTIDE SEQUENCE [LARGE SCALE GENOMIC DNA]</scope>
    <source>
        <strain evidence="2">DSM 2933</strain>
    </source>
</reference>
<dbReference type="RefSeq" id="WP_036939435.1">
    <property type="nucleotide sequence ID" value="NZ_JQKC01000009.1"/>
</dbReference>
<dbReference type="EMBL" id="LGTC01000001">
    <property type="protein sequence ID" value="KNY24845.1"/>
    <property type="molecule type" value="Genomic_DNA"/>
</dbReference>
<dbReference type="Proteomes" id="UP000036923">
    <property type="component" value="Unassembled WGS sequence"/>
</dbReference>
<dbReference type="Gene3D" id="3.30.2000.30">
    <property type="match status" value="1"/>
</dbReference>
<sequence length="131" mass="15024">MNTIEFSKAIRSYLLTKHPRVYKEKAPATATFPYITFNLPSSSNTYPSEDFTLEIDIWDDKEDTTSLETLTDSIDGDGDALNPTGLNIKTIVSNGLTATFYRETRGEVIDDDPRINRRQLRYRVRTYYKGV</sequence>
<gene>
    <name evidence="1" type="ORF">Bccel_0102</name>
</gene>
<organism evidence="1 2">
    <name type="scientific">Pseudobacteroides cellulosolvens ATCC 35603 = DSM 2933</name>
    <dbReference type="NCBI Taxonomy" id="398512"/>
    <lineage>
        <taxon>Bacteria</taxon>
        <taxon>Bacillati</taxon>
        <taxon>Bacillota</taxon>
        <taxon>Clostridia</taxon>
        <taxon>Eubacteriales</taxon>
        <taxon>Oscillospiraceae</taxon>
        <taxon>Pseudobacteroides</taxon>
    </lineage>
</organism>
<evidence type="ECO:0000313" key="2">
    <source>
        <dbReference type="Proteomes" id="UP000036923"/>
    </source>
</evidence>
<dbReference type="OrthoDB" id="2082019at2"/>
<dbReference type="InterPro" id="IPR021508">
    <property type="entry name" value="Gp17-like"/>
</dbReference>
<name>A0A0L6JGM3_9FIRM</name>
<dbReference type="Pfam" id="PF11367">
    <property type="entry name" value="Tail_completion_gp17"/>
    <property type="match status" value="1"/>
</dbReference>
<evidence type="ECO:0000313" key="1">
    <source>
        <dbReference type="EMBL" id="KNY24845.1"/>
    </source>
</evidence>
<protein>
    <submittedName>
        <fullName evidence="1">Uncharacterized protein</fullName>
    </submittedName>
</protein>
<keyword evidence="2" id="KW-1185">Reference proteome</keyword>
<dbReference type="AlphaFoldDB" id="A0A0L6JGM3"/>
<dbReference type="InterPro" id="IPR053745">
    <property type="entry name" value="Viral_Tail_Comp_sf"/>
</dbReference>